<keyword evidence="4" id="KW-1185">Reference proteome</keyword>
<feature type="transmembrane region" description="Helical" evidence="2">
    <location>
        <begin position="138"/>
        <end position="162"/>
    </location>
</feature>
<evidence type="ECO:0000313" key="4">
    <source>
        <dbReference type="Proteomes" id="UP001142055"/>
    </source>
</evidence>
<accession>A0A9Q0MKF4</accession>
<feature type="compositionally biased region" description="Low complexity" evidence="1">
    <location>
        <begin position="206"/>
        <end position="220"/>
    </location>
</feature>
<keyword evidence="2" id="KW-1133">Transmembrane helix</keyword>
<evidence type="ECO:0000313" key="3">
    <source>
        <dbReference type="EMBL" id="KAJ6225485.1"/>
    </source>
</evidence>
<comment type="caution">
    <text evidence="3">The sequence shown here is derived from an EMBL/GenBank/DDBJ whole genome shotgun (WGS) entry which is preliminary data.</text>
</comment>
<dbReference type="Proteomes" id="UP001142055">
    <property type="component" value="Chromosome 1"/>
</dbReference>
<proteinExistence type="predicted"/>
<keyword evidence="2" id="KW-0812">Transmembrane</keyword>
<keyword evidence="2" id="KW-0472">Membrane</keyword>
<gene>
    <name evidence="3" type="ORF">RDWZM_004030</name>
</gene>
<evidence type="ECO:0000256" key="2">
    <source>
        <dbReference type="SAM" id="Phobius"/>
    </source>
</evidence>
<dbReference type="AlphaFoldDB" id="A0A9Q0MKF4"/>
<organism evidence="3 4">
    <name type="scientific">Blomia tropicalis</name>
    <name type="common">Mite</name>
    <dbReference type="NCBI Taxonomy" id="40697"/>
    <lineage>
        <taxon>Eukaryota</taxon>
        <taxon>Metazoa</taxon>
        <taxon>Ecdysozoa</taxon>
        <taxon>Arthropoda</taxon>
        <taxon>Chelicerata</taxon>
        <taxon>Arachnida</taxon>
        <taxon>Acari</taxon>
        <taxon>Acariformes</taxon>
        <taxon>Sarcoptiformes</taxon>
        <taxon>Astigmata</taxon>
        <taxon>Glycyphagoidea</taxon>
        <taxon>Echimyopodidae</taxon>
        <taxon>Blomia</taxon>
    </lineage>
</organism>
<reference evidence="3" key="1">
    <citation type="submission" date="2022-12" db="EMBL/GenBank/DDBJ databases">
        <title>Genome assemblies of Blomia tropicalis.</title>
        <authorList>
            <person name="Cui Y."/>
        </authorList>
    </citation>
    <scope>NUCLEOTIDE SEQUENCE</scope>
    <source>
        <tissue evidence="3">Adult mites</tissue>
    </source>
</reference>
<sequence length="227" mass="25689">MHTQWTIVFSVLMIVQFGSTNITSHLSNMLSLKNLGEYNQLIDCVAKIRVPFTECNEQAQQKGEMVLRWVDEKSQLGTLLKCCGIWLVRDCWLNSARDQCTPEQVEQLGNMPNKMMPGLDDLCRQYPPGSLACLTPQIVVISVLIGTVLLIIFSILIIFMICRHMRRHRHESKGIETGKIGNRNDSRTESSESSEKVKLTSSNGPNSNINNNNNNNNFDFIDSDKNN</sequence>
<feature type="compositionally biased region" description="Basic and acidic residues" evidence="1">
    <location>
        <begin position="173"/>
        <end position="198"/>
    </location>
</feature>
<feature type="region of interest" description="Disordered" evidence="1">
    <location>
        <begin position="173"/>
        <end position="227"/>
    </location>
</feature>
<evidence type="ECO:0000256" key="1">
    <source>
        <dbReference type="SAM" id="MobiDB-lite"/>
    </source>
</evidence>
<protein>
    <submittedName>
        <fullName evidence="3">Uncharacterized protein</fullName>
    </submittedName>
</protein>
<dbReference type="EMBL" id="JAPWDV010000001">
    <property type="protein sequence ID" value="KAJ6225485.1"/>
    <property type="molecule type" value="Genomic_DNA"/>
</dbReference>
<name>A0A9Q0MKF4_BLOTA</name>